<keyword evidence="3 7" id="KW-0228">DNA excision</keyword>
<dbReference type="RefSeq" id="WP_016482851.1">
    <property type="nucleotide sequence ID" value="NC_021487.1"/>
</dbReference>
<dbReference type="SMART" id="SM00465">
    <property type="entry name" value="GIYc"/>
    <property type="match status" value="1"/>
</dbReference>
<dbReference type="SMART" id="SM00278">
    <property type="entry name" value="HhH1"/>
    <property type="match status" value="2"/>
</dbReference>
<dbReference type="GO" id="GO:0009381">
    <property type="term" value="F:excinuclease ABC activity"/>
    <property type="evidence" value="ECO:0007669"/>
    <property type="project" value="UniProtKB-UniRule"/>
</dbReference>
<evidence type="ECO:0000259" key="11">
    <source>
        <dbReference type="PROSITE" id="PS50165"/>
    </source>
</evidence>
<evidence type="ECO:0000256" key="2">
    <source>
        <dbReference type="ARBA" id="ARBA00022763"/>
    </source>
</evidence>
<gene>
    <name evidence="7" type="primary">uvrC</name>
    <name evidence="12" type="ORF">CCALI_01499</name>
</gene>
<dbReference type="Pfam" id="PF08459">
    <property type="entry name" value="UvrC_RNaseH_dom"/>
    <property type="match status" value="1"/>
</dbReference>
<dbReference type="SUPFAM" id="SSF46600">
    <property type="entry name" value="C-terminal UvrC-binding domain of UvrB"/>
    <property type="match status" value="1"/>
</dbReference>
<dbReference type="InterPro" id="IPR001943">
    <property type="entry name" value="UVR_dom"/>
</dbReference>
<evidence type="ECO:0000256" key="1">
    <source>
        <dbReference type="ARBA" id="ARBA00022490"/>
    </source>
</evidence>
<dbReference type="Pfam" id="PF01541">
    <property type="entry name" value="GIY-YIG"/>
    <property type="match status" value="1"/>
</dbReference>
<evidence type="ECO:0000256" key="5">
    <source>
        <dbReference type="ARBA" id="ARBA00023204"/>
    </source>
</evidence>
<feature type="coiled-coil region" evidence="8">
    <location>
        <begin position="201"/>
        <end position="228"/>
    </location>
</feature>
<dbReference type="GO" id="GO:0005737">
    <property type="term" value="C:cytoplasm"/>
    <property type="evidence" value="ECO:0007669"/>
    <property type="project" value="UniProtKB-SubCell"/>
</dbReference>
<evidence type="ECO:0000256" key="7">
    <source>
        <dbReference type="HAMAP-Rule" id="MF_00203"/>
    </source>
</evidence>
<dbReference type="AlphaFoldDB" id="S0EYB9"/>
<keyword evidence="13" id="KW-1185">Reference proteome</keyword>
<evidence type="ECO:0000313" key="12">
    <source>
        <dbReference type="EMBL" id="CCW35315.1"/>
    </source>
</evidence>
<dbReference type="CDD" id="cd10434">
    <property type="entry name" value="GIY-YIG_UvrC_Cho"/>
    <property type="match status" value="1"/>
</dbReference>
<dbReference type="NCBIfam" id="TIGR00194">
    <property type="entry name" value="uvrC"/>
    <property type="match status" value="1"/>
</dbReference>
<dbReference type="InterPro" id="IPR001162">
    <property type="entry name" value="UvrC_RNase_H_dom"/>
</dbReference>
<keyword evidence="5 7" id="KW-0234">DNA repair</keyword>
<dbReference type="PROSITE" id="PS50165">
    <property type="entry name" value="UVRC"/>
    <property type="match status" value="1"/>
</dbReference>
<keyword evidence="2 7" id="KW-0227">DNA damage</keyword>
<dbReference type="InterPro" id="IPR047296">
    <property type="entry name" value="GIY-YIG_UvrC_Cho"/>
</dbReference>
<evidence type="ECO:0000259" key="9">
    <source>
        <dbReference type="PROSITE" id="PS50151"/>
    </source>
</evidence>
<dbReference type="STRING" id="454171.CP488_02598"/>
<comment type="subunit">
    <text evidence="7">Interacts with UvrB in an incision complex.</text>
</comment>
<dbReference type="PATRIC" id="fig|1303518.3.peg.1538"/>
<dbReference type="Pfam" id="PF02151">
    <property type="entry name" value="UVR"/>
    <property type="match status" value="1"/>
</dbReference>
<keyword evidence="8" id="KW-0175">Coiled coil</keyword>
<evidence type="ECO:0000256" key="3">
    <source>
        <dbReference type="ARBA" id="ARBA00022769"/>
    </source>
</evidence>
<dbReference type="Gene3D" id="4.10.860.10">
    <property type="entry name" value="UVR domain"/>
    <property type="match status" value="1"/>
</dbReference>
<evidence type="ECO:0000256" key="8">
    <source>
        <dbReference type="SAM" id="Coils"/>
    </source>
</evidence>
<dbReference type="HOGENOM" id="CLU_014841_3_2_0"/>
<proteinExistence type="inferred from homology"/>
<dbReference type="InterPro" id="IPR010994">
    <property type="entry name" value="RuvA_2-like"/>
</dbReference>
<dbReference type="Gene3D" id="3.30.420.340">
    <property type="entry name" value="UvrC, RNAse H endonuclease domain"/>
    <property type="match status" value="1"/>
</dbReference>
<dbReference type="NCBIfam" id="NF001824">
    <property type="entry name" value="PRK00558.1-5"/>
    <property type="match status" value="1"/>
</dbReference>
<comment type="function">
    <text evidence="7">The UvrABC repair system catalyzes the recognition and processing of DNA lesions. UvrC both incises the 5' and 3' sides of the lesion. The N-terminal half is responsible for the 3' incision and the C-terminal half is responsible for the 5' incision.</text>
</comment>
<evidence type="ECO:0000256" key="6">
    <source>
        <dbReference type="ARBA" id="ARBA00023236"/>
    </source>
</evidence>
<dbReference type="PANTHER" id="PTHR30562">
    <property type="entry name" value="UVRC/OXIDOREDUCTASE"/>
    <property type="match status" value="1"/>
</dbReference>
<dbReference type="InterPro" id="IPR000305">
    <property type="entry name" value="GIY-YIG_endonuc"/>
</dbReference>
<dbReference type="InterPro" id="IPR003583">
    <property type="entry name" value="Hlx-hairpin-Hlx_DNA-bd_motif"/>
</dbReference>
<keyword evidence="6 7" id="KW-0742">SOS response</keyword>
<dbReference type="FunFam" id="4.10.860.10:FF:000002">
    <property type="entry name" value="UvrABC system protein C"/>
    <property type="match status" value="1"/>
</dbReference>
<dbReference type="FunCoup" id="S0EYB9">
    <property type="interactions" value="320"/>
</dbReference>
<dbReference type="GO" id="GO:0003677">
    <property type="term" value="F:DNA binding"/>
    <property type="evidence" value="ECO:0007669"/>
    <property type="project" value="UniProtKB-UniRule"/>
</dbReference>
<dbReference type="InParanoid" id="S0EYB9"/>
<reference evidence="13" key="1">
    <citation type="submission" date="2013-03" db="EMBL/GenBank/DDBJ databases">
        <title>Genome sequence of Chthonomonas calidirosea, the first sequenced genome from the Armatimonadetes phylum (formally candidate division OP10).</title>
        <authorList>
            <person name="Lee K.C.Y."/>
            <person name="Morgan X.C."/>
            <person name="Dunfield P.F."/>
            <person name="Tamas I."/>
            <person name="Houghton K.M."/>
            <person name="Vyssotski M."/>
            <person name="Ryan J.L.J."/>
            <person name="Lagutin K."/>
            <person name="McDonald I.R."/>
            <person name="Stott M.B."/>
        </authorList>
    </citation>
    <scope>NUCLEOTIDE SEQUENCE [LARGE SCALE GENOMIC DNA]</scope>
    <source>
        <strain evidence="13">DSM 23976 / ICMP 18418 / T49</strain>
    </source>
</reference>
<dbReference type="GO" id="GO:0009432">
    <property type="term" value="P:SOS response"/>
    <property type="evidence" value="ECO:0007669"/>
    <property type="project" value="UniProtKB-UniRule"/>
</dbReference>
<dbReference type="InterPro" id="IPR038476">
    <property type="entry name" value="UvrC_RNase_H_dom_sf"/>
</dbReference>
<comment type="subcellular location">
    <subcellularLocation>
        <location evidence="7">Cytoplasm</location>
    </subcellularLocation>
</comment>
<dbReference type="OrthoDB" id="9804933at2"/>
<dbReference type="GO" id="GO:0009380">
    <property type="term" value="C:excinuclease repair complex"/>
    <property type="evidence" value="ECO:0007669"/>
    <property type="project" value="InterPro"/>
</dbReference>
<keyword evidence="4 7" id="KW-0267">Excision nuclease</keyword>
<dbReference type="InterPro" id="IPR004791">
    <property type="entry name" value="UvrC"/>
</dbReference>
<dbReference type="eggNOG" id="COG0322">
    <property type="taxonomic scope" value="Bacteria"/>
</dbReference>
<feature type="coiled-coil region" evidence="8">
    <location>
        <begin position="365"/>
        <end position="392"/>
    </location>
</feature>
<dbReference type="Gene3D" id="1.10.150.20">
    <property type="entry name" value="5' to 3' exonuclease, C-terminal subdomain"/>
    <property type="match status" value="1"/>
</dbReference>
<dbReference type="Pfam" id="PF14520">
    <property type="entry name" value="HHH_5"/>
    <property type="match status" value="1"/>
</dbReference>
<protein>
    <recommendedName>
        <fullName evidence="7">UvrABC system protein C</fullName>
        <shortName evidence="7">Protein UvrC</shortName>
    </recommendedName>
    <alternativeName>
        <fullName evidence="7">Excinuclease ABC subunit C</fullName>
    </alternativeName>
</protein>
<dbReference type="InterPro" id="IPR035901">
    <property type="entry name" value="GIY-YIG_endonuc_sf"/>
</dbReference>
<organism evidence="12 13">
    <name type="scientific">Chthonomonas calidirosea (strain DSM 23976 / ICMP 18418 / T49)</name>
    <dbReference type="NCBI Taxonomy" id="1303518"/>
    <lineage>
        <taxon>Bacteria</taxon>
        <taxon>Bacillati</taxon>
        <taxon>Armatimonadota</taxon>
        <taxon>Chthonomonadia</taxon>
        <taxon>Chthonomonadales</taxon>
        <taxon>Chthonomonadaceae</taxon>
        <taxon>Chthonomonas</taxon>
    </lineage>
</organism>
<comment type="similarity">
    <text evidence="7">Belongs to the UvrC family.</text>
</comment>
<dbReference type="Pfam" id="PF22920">
    <property type="entry name" value="UvrC_RNaseH"/>
    <property type="match status" value="1"/>
</dbReference>
<dbReference type="PROSITE" id="PS50151">
    <property type="entry name" value="UVR"/>
    <property type="match status" value="1"/>
</dbReference>
<dbReference type="SUPFAM" id="SSF47781">
    <property type="entry name" value="RuvA domain 2-like"/>
    <property type="match status" value="1"/>
</dbReference>
<dbReference type="InterPro" id="IPR036876">
    <property type="entry name" value="UVR_dom_sf"/>
</dbReference>
<dbReference type="Proteomes" id="UP000014227">
    <property type="component" value="Chromosome I"/>
</dbReference>
<dbReference type="KEGG" id="ccz:CCALI_01499"/>
<evidence type="ECO:0000259" key="10">
    <source>
        <dbReference type="PROSITE" id="PS50164"/>
    </source>
</evidence>
<dbReference type="PANTHER" id="PTHR30562:SF1">
    <property type="entry name" value="UVRABC SYSTEM PROTEIN C"/>
    <property type="match status" value="1"/>
</dbReference>
<dbReference type="PROSITE" id="PS50164">
    <property type="entry name" value="GIY_YIG"/>
    <property type="match status" value="1"/>
</dbReference>
<sequence length="627" mass="71366">MPTPAVEEKLKTLPARPGCYLYKGEQGEILYVGKAINLRNRVRSYFQKGANLTPKVRRLVSKIADLEVIVCDSELEALVLECSLIKKHRPPFNVRLRDDKQYPYLCLTTSEPFPRLILTRRVRQDKNRYFGPYPNSRAVRTTMELINRIFPLISCGKPFDGSPVRKPCLYYHLGQCMAPCAGLADKNAYLTAVKEVIDFLEGRQEHIVQRLKQQMEEAAENLEFERAARLRDQWQAVEETLQRQKVLTTERIDQDVIAVVEDNTGLKEACVQMFFIRGGKLIGQNHFLVEGTEEESLSDVVREFLKQYYQDAASIPQEILLPCDIDEMEIVRQWLRQKRGKKVEIHVPVRGERKRLVEMATENALHALEQIKAEMRARLDNTEQALKELAEALGLAEPPQRIECYDISNTQGQHQVASMVVCEKGEMMPQEYRRFKIKRSDGKPNDYASIHEVIARRLKEAKQGNPKFTRLPSLIIVDGGRGQVSAAEAAMEEVNLHLPLAGLAKQFEHLYLPGEPDPVILPRNSQALYLVQRIRDEAHRFANTFGAKVRQRAQTHSILEEIPGIGPKRRRALQLHFGGLAKIRAATIEELAAVPGMTLKLATQLYETLHPNGFVDEVNGIPAETTD</sequence>
<feature type="domain" description="GIY-YIG" evidence="10">
    <location>
        <begin position="15"/>
        <end position="94"/>
    </location>
</feature>
<dbReference type="GO" id="GO:0006289">
    <property type="term" value="P:nucleotide-excision repair"/>
    <property type="evidence" value="ECO:0007669"/>
    <property type="project" value="UniProtKB-UniRule"/>
</dbReference>
<dbReference type="FunFam" id="3.40.1440.10:FF:000001">
    <property type="entry name" value="UvrABC system protein C"/>
    <property type="match status" value="1"/>
</dbReference>
<dbReference type="EMBL" id="HF951689">
    <property type="protein sequence ID" value="CCW35315.1"/>
    <property type="molecule type" value="Genomic_DNA"/>
</dbReference>
<feature type="domain" description="UvrC family homology region profile" evidence="11">
    <location>
        <begin position="269"/>
        <end position="488"/>
    </location>
</feature>
<dbReference type="SUPFAM" id="SSF82771">
    <property type="entry name" value="GIY-YIG endonuclease"/>
    <property type="match status" value="1"/>
</dbReference>
<name>S0EYB9_CHTCT</name>
<evidence type="ECO:0000313" key="13">
    <source>
        <dbReference type="Proteomes" id="UP000014227"/>
    </source>
</evidence>
<feature type="domain" description="UVR" evidence="9">
    <location>
        <begin position="205"/>
        <end position="240"/>
    </location>
</feature>
<evidence type="ECO:0000256" key="4">
    <source>
        <dbReference type="ARBA" id="ARBA00022881"/>
    </source>
</evidence>
<dbReference type="HAMAP" id="MF_00203">
    <property type="entry name" value="UvrC"/>
    <property type="match status" value="1"/>
</dbReference>
<dbReference type="Gene3D" id="3.40.1440.10">
    <property type="entry name" value="GIY-YIG endonuclease"/>
    <property type="match status" value="1"/>
</dbReference>
<keyword evidence="1 7" id="KW-0963">Cytoplasm</keyword>
<accession>S0EYB9</accession>
<dbReference type="InterPro" id="IPR050066">
    <property type="entry name" value="UvrABC_protein_C"/>
</dbReference>